<comment type="caution">
    <text evidence="4">The sequence shown here is derived from an EMBL/GenBank/DDBJ whole genome shotgun (WGS) entry which is preliminary data.</text>
</comment>
<evidence type="ECO:0000256" key="1">
    <source>
        <dbReference type="PROSITE-ProRule" id="PRU00182"/>
    </source>
</evidence>
<dbReference type="PROSITE" id="PS50889">
    <property type="entry name" value="S4"/>
    <property type="match status" value="1"/>
</dbReference>
<reference evidence="5" key="1">
    <citation type="journal article" date="2019" name="Int. J. Syst. Evol. Microbiol.">
        <title>The Global Catalogue of Microorganisms (GCM) 10K type strain sequencing project: providing services to taxonomists for standard genome sequencing and annotation.</title>
        <authorList>
            <consortium name="The Broad Institute Genomics Platform"/>
            <consortium name="The Broad Institute Genome Sequencing Center for Infectious Disease"/>
            <person name="Wu L."/>
            <person name="Ma J."/>
        </authorList>
    </citation>
    <scope>NUCLEOTIDE SEQUENCE [LARGE SCALE GENOMIC DNA]</scope>
    <source>
        <strain evidence="5">TISTR 2562</strain>
    </source>
</reference>
<dbReference type="SUPFAM" id="SSF55174">
    <property type="entry name" value="Alpha-L RNA-binding motif"/>
    <property type="match status" value="1"/>
</dbReference>
<keyword evidence="5" id="KW-1185">Reference proteome</keyword>
<dbReference type="InterPro" id="IPR002942">
    <property type="entry name" value="S4_RNA-bd"/>
</dbReference>
<dbReference type="SMART" id="SM00363">
    <property type="entry name" value="S4"/>
    <property type="match status" value="1"/>
</dbReference>
<gene>
    <name evidence="4" type="ORF">ACFSUD_02580</name>
</gene>
<keyword evidence="1" id="KW-0694">RNA-binding</keyword>
<feature type="domain" description="RNA-binding S4" evidence="3">
    <location>
        <begin position="8"/>
        <end position="71"/>
    </location>
</feature>
<evidence type="ECO:0000313" key="5">
    <source>
        <dbReference type="Proteomes" id="UP001597474"/>
    </source>
</evidence>
<proteinExistence type="predicted"/>
<dbReference type="InterPro" id="IPR036986">
    <property type="entry name" value="S4_RNA-bd_sf"/>
</dbReference>
<evidence type="ECO:0000259" key="3">
    <source>
        <dbReference type="SMART" id="SM00363"/>
    </source>
</evidence>
<organism evidence="4 5">
    <name type="scientific">Sulfitobacter aestuarii</name>
    <dbReference type="NCBI Taxonomy" id="2161676"/>
    <lineage>
        <taxon>Bacteria</taxon>
        <taxon>Pseudomonadati</taxon>
        <taxon>Pseudomonadota</taxon>
        <taxon>Alphaproteobacteria</taxon>
        <taxon>Rhodobacterales</taxon>
        <taxon>Roseobacteraceae</taxon>
        <taxon>Sulfitobacter</taxon>
    </lineage>
</organism>
<feature type="compositionally biased region" description="Basic and acidic residues" evidence="2">
    <location>
        <begin position="117"/>
        <end position="128"/>
    </location>
</feature>
<protein>
    <submittedName>
        <fullName evidence="4">RNA-binding S4 domain-containing protein</fullName>
    </submittedName>
</protein>
<sequence length="128" mass="14214">MVGTAQKLRLDKWLWHARFFKTRSLAAAQVQAGVVRVNGAPTQKRASSVGQGDVLTFIQGNHVRVIRIEAVGTRRGPAPEAQTLYTDLSPPEAKPQEKPPENPAFEGKGRPSKRDRRILDLSKARHLE</sequence>
<feature type="region of interest" description="Disordered" evidence="2">
    <location>
        <begin position="74"/>
        <end position="128"/>
    </location>
</feature>
<accession>A0ABW5TYA4</accession>
<dbReference type="EMBL" id="JBHUMP010000002">
    <property type="protein sequence ID" value="MFD2738445.1"/>
    <property type="molecule type" value="Genomic_DNA"/>
</dbReference>
<dbReference type="Gene3D" id="3.10.290.10">
    <property type="entry name" value="RNA-binding S4 domain"/>
    <property type="match status" value="1"/>
</dbReference>
<dbReference type="CDD" id="cd00165">
    <property type="entry name" value="S4"/>
    <property type="match status" value="1"/>
</dbReference>
<dbReference type="Pfam" id="PF01479">
    <property type="entry name" value="S4"/>
    <property type="match status" value="1"/>
</dbReference>
<dbReference type="Proteomes" id="UP001597474">
    <property type="component" value="Unassembled WGS sequence"/>
</dbReference>
<dbReference type="RefSeq" id="WP_386371190.1">
    <property type="nucleotide sequence ID" value="NZ_JBHUMP010000002.1"/>
</dbReference>
<name>A0ABW5TYA4_9RHOB</name>
<evidence type="ECO:0000313" key="4">
    <source>
        <dbReference type="EMBL" id="MFD2738445.1"/>
    </source>
</evidence>
<evidence type="ECO:0000256" key="2">
    <source>
        <dbReference type="SAM" id="MobiDB-lite"/>
    </source>
</evidence>